<organism evidence="8 9">
    <name type="scientific">Esox lucius</name>
    <name type="common">Northern pike</name>
    <dbReference type="NCBI Taxonomy" id="8010"/>
    <lineage>
        <taxon>Eukaryota</taxon>
        <taxon>Metazoa</taxon>
        <taxon>Chordata</taxon>
        <taxon>Craniata</taxon>
        <taxon>Vertebrata</taxon>
        <taxon>Euteleostomi</taxon>
        <taxon>Actinopterygii</taxon>
        <taxon>Neopterygii</taxon>
        <taxon>Teleostei</taxon>
        <taxon>Protacanthopterygii</taxon>
        <taxon>Esociformes</taxon>
        <taxon>Esocidae</taxon>
        <taxon>Esox</taxon>
    </lineage>
</organism>
<keyword evidence="4" id="KW-0206">Cytoskeleton</keyword>
<comment type="subcellular location">
    <subcellularLocation>
        <location evidence="1">Cytoplasm</location>
        <location evidence="1">Cytoskeleton</location>
        <location evidence="1">Microtubule organizing center</location>
        <location evidence="1">Centrosome</location>
    </subcellularLocation>
</comment>
<dbReference type="GO" id="GO:0097539">
    <property type="term" value="C:ciliary transition fiber"/>
    <property type="evidence" value="ECO:0007669"/>
    <property type="project" value="TreeGrafter"/>
</dbReference>
<feature type="region of interest" description="Disordered" evidence="6">
    <location>
        <begin position="158"/>
        <end position="177"/>
    </location>
</feature>
<feature type="coiled-coil region" evidence="5">
    <location>
        <begin position="1357"/>
        <end position="1446"/>
    </location>
</feature>
<dbReference type="Gene3D" id="1.10.238.10">
    <property type="entry name" value="EF-hand"/>
    <property type="match status" value="1"/>
</dbReference>
<dbReference type="GeneTree" id="ENSGT00660000095541"/>
<name>A0A3P8YVU5_ESOLU</name>
<reference evidence="8" key="4">
    <citation type="submission" date="2025-09" db="UniProtKB">
        <authorList>
            <consortium name="Ensembl"/>
        </authorList>
    </citation>
    <scope>IDENTIFICATION</scope>
</reference>
<proteinExistence type="predicted"/>
<dbReference type="GO" id="GO:0034454">
    <property type="term" value="P:microtubule anchoring at centrosome"/>
    <property type="evidence" value="ECO:0007669"/>
    <property type="project" value="TreeGrafter"/>
</dbReference>
<dbReference type="InterPro" id="IPR011992">
    <property type="entry name" value="EF-hand-dom_pair"/>
</dbReference>
<reference evidence="8" key="3">
    <citation type="submission" date="2025-08" db="UniProtKB">
        <authorList>
            <consortium name="Ensembl"/>
        </authorList>
    </citation>
    <scope>IDENTIFICATION</scope>
</reference>
<reference evidence="9" key="1">
    <citation type="journal article" date="2014" name="PLoS ONE">
        <title>The genome and linkage map of the northern pike (Esox lucius): conserved synteny revealed between the salmonid sister group and the Neoteleostei.</title>
        <authorList>
            <person name="Rondeau E.B."/>
            <person name="Minkley D.R."/>
            <person name="Leong J.S."/>
            <person name="Messmer A.M."/>
            <person name="Jantzen J.R."/>
            <person name="von Schalburg K.R."/>
            <person name="Lemon C."/>
            <person name="Bird N.H."/>
            <person name="Koop B.F."/>
        </authorList>
    </citation>
    <scope>NUCLEOTIDE SEQUENCE</scope>
</reference>
<dbReference type="GO" id="GO:0005814">
    <property type="term" value="C:centriole"/>
    <property type="evidence" value="ECO:0007669"/>
    <property type="project" value="TreeGrafter"/>
</dbReference>
<dbReference type="PROSITE" id="PS50222">
    <property type="entry name" value="EF_HAND_2"/>
    <property type="match status" value="1"/>
</dbReference>
<dbReference type="PANTHER" id="PTHR18905:SF11">
    <property type="entry name" value="NINEIN"/>
    <property type="match status" value="1"/>
</dbReference>
<evidence type="ECO:0000256" key="5">
    <source>
        <dbReference type="SAM" id="Coils"/>
    </source>
</evidence>
<gene>
    <name evidence="8" type="primary">NIN</name>
</gene>
<feature type="coiled-coil region" evidence="5">
    <location>
        <begin position="349"/>
        <end position="390"/>
    </location>
</feature>
<sequence length="1639" mass="187177">MDESQQDQYEERLKEVFNGFDATGAGSLCPEELSALCQALHLEDATPTLLRALLQNPDRPSGRVEFDQFKNALILVLSTTLGAAPPPSQESIYSPEVQAKFVRGSKRYGRRSTPEFMETMADVSAVVGSEAPGQDPEDQDDSTVPRKREFEAEGQLHLWNPDEPSTPRGSITPLSSRMEDRVRQACEDLSLSWDECASHSELLALCDHLGLEVTEDVLQVLPGDEVMSVQAFASWYLSHAKPATPSASTPYRQLKRLHSSQPFDETGRRTSTFSSTIGMRLFSTLDDGTGFTPAEYILDAWLEEGIENGPDILQALDFDLEGKVNLSDLTLALENELHMTKNGTHQAALVSFKAEIRSLLEQVDRERREKEKIRSDLEKAERLKTQLATEVDEHHTAIERINDLNLRKLEEEHREKLVSVRSELIREMDQMQQQAGLQREELESEMEKIRDDETFLRDHLSRTVKESRRLEMELLDSTEKLVEAENQVTKLQRNLDNILKEKFGDLDPGSAEFFLQEERIRQLRSSYEEQCRELQDRIDELQTELKEYQSLGRTSQFGLKASLSEELESKSPGMESDPEEGQPLFSISLEAEMMLEQLKENHLRETEQLQAQLESKVSSHLSQKIREVEARFSGDQENVAKRFQSDISNLEKYYQSELEALTSRHSEQKNNWDVEMKNALQEAEQQRRVLQESLEQDREALTQDLAKQRELLERVHKEDLEVLITKNEELQKELESFISLSQTKEIELSRQLNDLHNRLQENLDTKDELLAQSEKKAIEIELLLNQAVEDFKQERAELQGSLSELEAKHSESISLAEKQPEESWKLVLERDELKLKIKELEMLLRQTAVDFELERLELQENISDLKLKLKECCPPSEPTENEKRDLLTERDQLSIRIQEIENELNQLLESKDIMENKETEDSNAVDIPLGKEDLEAGPLEKQVCLKNIPVCDGLSDNIVSEDWDVPYGESVAPLEQGPKSEVEIITESPHKMENSEKIIEDTCTQGISFTSDDLNVLVETSVTCGNVGLGPYDLQDDEVELIPGSPDRVEACPENTLTLCLEGACDDETVVDDCHDTVVTSFSSAIQYQAQDGDSSVEMISEMSEDIEVCPENVISTEACNGEISALPEDFQESQTSEIQAEDKDAKTDVRIVELFIQEEQTQIDDIDSGCPSDVKFEDAFSEKMEQTDASVKETGFDVELVLDKEPQDDSFNMEVQSYVFQIISSALQESGYNIIDHAKVAPLMEPQAPKKEARELLKEEMPASAYICVLLELQKQIGQFQGEARSLAELQCQYETATRENLVLKQEIFELQQKTDTLESILAESSGNTDFDQRVSEENRNLTAQANEIEVMSSEMTELQIRYEECICENAKLEEQNCRLGKRVLGLESKMHIIQDFQEQQVALVDEITRMREENCKLTDLVNELERQDEIFMALQLEAEEAESEQDADAEQEPAAFLDLNCQLEAKIQAVSNLEGCCTEFEKQNAKLRRVLTDLQDKSLRIHERMQIHRWPLFVQTQVLDESLQFVNLQSAHLKSDLRMSRHEKDALKQEVISLHKQLQKVSDKNQVLEMALHSSGYQSQHKKMYRDELARLVEQEQHLLRQENERLALELHNTKGDLHHTRERVRNAAMDGGGAFH</sequence>
<evidence type="ECO:0000256" key="2">
    <source>
        <dbReference type="ARBA" id="ARBA00022490"/>
    </source>
</evidence>
<evidence type="ECO:0000256" key="6">
    <source>
        <dbReference type="SAM" id="MobiDB-lite"/>
    </source>
</evidence>
<dbReference type="GO" id="GO:0051642">
    <property type="term" value="P:centrosome localization"/>
    <property type="evidence" value="ECO:0007669"/>
    <property type="project" value="TreeGrafter"/>
</dbReference>
<dbReference type="GO" id="GO:0005509">
    <property type="term" value="F:calcium ion binding"/>
    <property type="evidence" value="ECO:0007669"/>
    <property type="project" value="InterPro"/>
</dbReference>
<keyword evidence="3" id="KW-0597">Phosphoprotein</keyword>
<reference evidence="8" key="2">
    <citation type="submission" date="2020-02" db="EMBL/GenBank/DDBJ databases">
        <title>Esox lucius (northern pike) genome, fEsoLuc1, primary haplotype.</title>
        <authorList>
            <person name="Myers G."/>
            <person name="Karagic N."/>
            <person name="Meyer A."/>
            <person name="Pippel M."/>
            <person name="Reichard M."/>
            <person name="Winkler S."/>
            <person name="Tracey A."/>
            <person name="Sims Y."/>
            <person name="Howe K."/>
            <person name="Rhie A."/>
            <person name="Formenti G."/>
            <person name="Durbin R."/>
            <person name="Fedrigo O."/>
            <person name="Jarvis E.D."/>
        </authorList>
    </citation>
    <scope>NUCLEOTIDE SEQUENCE [LARGE SCALE GENOMIC DNA]</scope>
</reference>
<feature type="coiled-coil region" evidence="5">
    <location>
        <begin position="1288"/>
        <end position="1315"/>
    </location>
</feature>
<dbReference type="Bgee" id="ENSELUG00000019932">
    <property type="expression patterns" value="Expressed in camera-type eye and 14 other cell types or tissues"/>
</dbReference>
<evidence type="ECO:0000256" key="3">
    <source>
        <dbReference type="ARBA" id="ARBA00022553"/>
    </source>
</evidence>
<feature type="coiled-coil region" evidence="5">
    <location>
        <begin position="1546"/>
        <end position="1608"/>
    </location>
</feature>
<feature type="coiled-coil region" evidence="5">
    <location>
        <begin position="669"/>
        <end position="920"/>
    </location>
</feature>
<dbReference type="PANTHER" id="PTHR18905">
    <property type="entry name" value="NINEIN"/>
    <property type="match status" value="1"/>
</dbReference>
<dbReference type="GO" id="GO:0090222">
    <property type="term" value="P:centrosome-templated microtubule nucleation"/>
    <property type="evidence" value="ECO:0007669"/>
    <property type="project" value="TreeGrafter"/>
</dbReference>
<protein>
    <recommendedName>
        <fullName evidence="7">EF-hand domain-containing protein</fullName>
    </recommendedName>
</protein>
<evidence type="ECO:0000256" key="1">
    <source>
        <dbReference type="ARBA" id="ARBA00004300"/>
    </source>
</evidence>
<feature type="coiled-coil region" evidence="5">
    <location>
        <begin position="414"/>
        <end position="551"/>
    </location>
</feature>
<dbReference type="GO" id="GO:0097431">
    <property type="term" value="C:mitotic spindle pole"/>
    <property type="evidence" value="ECO:0007669"/>
    <property type="project" value="TreeGrafter"/>
</dbReference>
<keyword evidence="2" id="KW-0963">Cytoplasm</keyword>
<dbReference type="SUPFAM" id="SSF47473">
    <property type="entry name" value="EF-hand"/>
    <property type="match status" value="1"/>
</dbReference>
<keyword evidence="9" id="KW-1185">Reference proteome</keyword>
<evidence type="ECO:0000256" key="4">
    <source>
        <dbReference type="ARBA" id="ARBA00023212"/>
    </source>
</evidence>
<accession>A0A3P8YVU5</accession>
<dbReference type="Ensembl" id="ENSELUT00000041513.3">
    <property type="protein sequence ID" value="ENSELUP00000020635.3"/>
    <property type="gene ID" value="ENSELUG00000019932.3"/>
</dbReference>
<keyword evidence="5" id="KW-0175">Coiled coil</keyword>
<dbReference type="GO" id="GO:0000242">
    <property type="term" value="C:pericentriolar material"/>
    <property type="evidence" value="ECO:0007669"/>
    <property type="project" value="TreeGrafter"/>
</dbReference>
<feature type="domain" description="EF-hand" evidence="7">
    <location>
        <begin position="8"/>
        <end position="43"/>
    </location>
</feature>
<evidence type="ECO:0000259" key="7">
    <source>
        <dbReference type="PROSITE" id="PS50222"/>
    </source>
</evidence>
<dbReference type="Proteomes" id="UP000265140">
    <property type="component" value="Chromosome 15"/>
</dbReference>
<evidence type="ECO:0000313" key="9">
    <source>
        <dbReference type="Proteomes" id="UP000265140"/>
    </source>
</evidence>
<dbReference type="InParanoid" id="A0A3P8YVU5"/>
<evidence type="ECO:0000313" key="8">
    <source>
        <dbReference type="Ensembl" id="ENSELUP00000020635.3"/>
    </source>
</evidence>
<dbReference type="InterPro" id="IPR002048">
    <property type="entry name" value="EF_hand_dom"/>
</dbReference>